<accession>A0A2N3MYM6</accession>
<reference evidence="1 2" key="1">
    <citation type="journal article" date="2017" name="G3 (Bethesda)">
        <title>First Draft Genome Sequence of the Pathogenic Fungus Lomentospora prolificans (Formerly Scedosporium prolificans).</title>
        <authorList>
            <person name="Luo R."/>
            <person name="Zimin A."/>
            <person name="Workman R."/>
            <person name="Fan Y."/>
            <person name="Pertea G."/>
            <person name="Grossman N."/>
            <person name="Wear M.P."/>
            <person name="Jia B."/>
            <person name="Miller H."/>
            <person name="Casadevall A."/>
            <person name="Timp W."/>
            <person name="Zhang S.X."/>
            <person name="Salzberg S.L."/>
        </authorList>
    </citation>
    <scope>NUCLEOTIDE SEQUENCE [LARGE SCALE GENOMIC DNA]</scope>
    <source>
        <strain evidence="1 2">JHH-5317</strain>
    </source>
</reference>
<dbReference type="OrthoDB" id="2142040at2759"/>
<evidence type="ECO:0008006" key="3">
    <source>
        <dbReference type="Google" id="ProtNLM"/>
    </source>
</evidence>
<evidence type="ECO:0000313" key="2">
    <source>
        <dbReference type="Proteomes" id="UP000233524"/>
    </source>
</evidence>
<comment type="caution">
    <text evidence="1">The sequence shown here is derived from an EMBL/GenBank/DDBJ whole genome shotgun (WGS) entry which is preliminary data.</text>
</comment>
<organism evidence="1 2">
    <name type="scientific">Lomentospora prolificans</name>
    <dbReference type="NCBI Taxonomy" id="41688"/>
    <lineage>
        <taxon>Eukaryota</taxon>
        <taxon>Fungi</taxon>
        <taxon>Dikarya</taxon>
        <taxon>Ascomycota</taxon>
        <taxon>Pezizomycotina</taxon>
        <taxon>Sordariomycetes</taxon>
        <taxon>Hypocreomycetidae</taxon>
        <taxon>Microascales</taxon>
        <taxon>Microascaceae</taxon>
        <taxon>Lomentospora</taxon>
    </lineage>
</organism>
<dbReference type="Proteomes" id="UP000233524">
    <property type="component" value="Unassembled WGS sequence"/>
</dbReference>
<dbReference type="AlphaFoldDB" id="A0A2N3MYM6"/>
<keyword evidence="2" id="KW-1185">Reference proteome</keyword>
<gene>
    <name evidence="1" type="ORF">jhhlp_008656</name>
</gene>
<evidence type="ECO:0000313" key="1">
    <source>
        <dbReference type="EMBL" id="PKS05284.1"/>
    </source>
</evidence>
<dbReference type="PANTHER" id="PTHR34706:SF3">
    <property type="entry name" value="ANKYRIN REPEAT PROTEIN (AFU_ORTHOLOGUE AFUA_7G06200)"/>
    <property type="match status" value="1"/>
</dbReference>
<dbReference type="EMBL" id="NLAX01001623">
    <property type="protein sequence ID" value="PKS05284.1"/>
    <property type="molecule type" value="Genomic_DNA"/>
</dbReference>
<dbReference type="InParanoid" id="A0A2N3MYM6"/>
<proteinExistence type="predicted"/>
<name>A0A2N3MYM6_9PEZI</name>
<dbReference type="STRING" id="41688.A0A2N3MYM6"/>
<dbReference type="PANTHER" id="PTHR34706">
    <property type="entry name" value="SLR1338 PROTEIN"/>
    <property type="match status" value="1"/>
</dbReference>
<protein>
    <recommendedName>
        <fullName evidence="3">VWFA domain-containing protein</fullName>
    </recommendedName>
</protein>
<dbReference type="VEuPathDB" id="FungiDB:jhhlp_008656"/>
<sequence length="199" mass="21700">MSCGTAIEGLDRKDAQAALVKRIADIATRAVPGDEGVHLRFINNDAVCNNLSAAQVEAKLQFSPGGGTALGANLTKKVLQPLVYDVIEKGEPLARPLLVLTITDGCPNSGDDFLGAIKECSRRLGEKGYKKTAVRFDLSQIGNDPDASKFLQGLLQDEEIQDVLHCTAEHLDAKFAELRANERDIEKWLLDKLKKPINY</sequence>